<sequence length="93" mass="11249">MIDKPKTDAHGSYKIEGVNDILRLNMNSFMYKMDNPEISLFYIDKNDEVDKLMANKVYYVNFIVRLRHEDEEYFKRYRVILTRSGILEIEDLY</sequence>
<gene>
    <name evidence="1" type="ORF">SDC9_88534</name>
</gene>
<evidence type="ECO:0000313" key="1">
    <source>
        <dbReference type="EMBL" id="MPM41874.1"/>
    </source>
</evidence>
<reference evidence="1" key="1">
    <citation type="submission" date="2019-08" db="EMBL/GenBank/DDBJ databases">
        <authorList>
            <person name="Kucharzyk K."/>
            <person name="Murdoch R.W."/>
            <person name="Higgins S."/>
            <person name="Loffler F."/>
        </authorList>
    </citation>
    <scope>NUCLEOTIDE SEQUENCE</scope>
</reference>
<accession>A0A644ZWD3</accession>
<organism evidence="1">
    <name type="scientific">bioreactor metagenome</name>
    <dbReference type="NCBI Taxonomy" id="1076179"/>
    <lineage>
        <taxon>unclassified sequences</taxon>
        <taxon>metagenomes</taxon>
        <taxon>ecological metagenomes</taxon>
    </lineage>
</organism>
<name>A0A644ZWD3_9ZZZZ</name>
<comment type="caution">
    <text evidence="1">The sequence shown here is derived from an EMBL/GenBank/DDBJ whole genome shotgun (WGS) entry which is preliminary data.</text>
</comment>
<dbReference type="EMBL" id="VSSQ01009522">
    <property type="protein sequence ID" value="MPM41874.1"/>
    <property type="molecule type" value="Genomic_DNA"/>
</dbReference>
<proteinExistence type="predicted"/>
<protein>
    <submittedName>
        <fullName evidence="1">Uncharacterized protein</fullName>
    </submittedName>
</protein>
<dbReference type="AlphaFoldDB" id="A0A644ZWD3"/>